<sequence length="415" mass="45509">MGRKKNSAKGRRAHSRRSPLRVSSRAGPGKAEPKPGSSRASSGGRRARGELPCAPPPVIPFPPPVSGAPEQQPALSTGSGGGGLPHWIRSSYSPGSDSDEFDLLVAGAGTNEDEKEQHIADYLAGFLSDGEYSVPMDGGKEEDGLRDYAGKAVFIVRDHVAEGYKEYPTDAVAATTYNDMMIKCSSRMDLSWMSPQRRRRWRRRVPCSNSRMMLTKQLSTTPLTERRNAMATARRKLSTAARMMGTIARTATAWRQHSTAARMMGTMVRTMAVAVTGTIRGMTVTEDCAPRRENLKIIDFGVARVEAENPKDMTGMTGTPGYIWPQRYAAASLCYPRLPVQQKDLRPQIPCRCSSPMADIMRRCWDANLDKRSHMEEVVRLLEGLDTSKGGGMIPVPDQAQSPGCLCFFKPGRGR</sequence>
<dbReference type="Gramene" id="PNT77204">
    <property type="protein sequence ID" value="PNT77204"/>
    <property type="gene ID" value="BRADI_1g59140v3"/>
</dbReference>
<proteinExistence type="predicted"/>
<dbReference type="InParanoid" id="A0A2K2DSF6"/>
<dbReference type="OrthoDB" id="4062651at2759"/>
<accession>A0A2K2DSF6</accession>
<evidence type="ECO:0000256" key="1">
    <source>
        <dbReference type="SAM" id="MobiDB-lite"/>
    </source>
</evidence>
<dbReference type="Proteomes" id="UP000008810">
    <property type="component" value="Chromosome 1"/>
</dbReference>
<gene>
    <name evidence="2" type="ORF">BRADI_1g59140v3</name>
</gene>
<organism evidence="2">
    <name type="scientific">Brachypodium distachyon</name>
    <name type="common">Purple false brome</name>
    <name type="synonym">Trachynia distachya</name>
    <dbReference type="NCBI Taxonomy" id="15368"/>
    <lineage>
        <taxon>Eukaryota</taxon>
        <taxon>Viridiplantae</taxon>
        <taxon>Streptophyta</taxon>
        <taxon>Embryophyta</taxon>
        <taxon>Tracheophyta</taxon>
        <taxon>Spermatophyta</taxon>
        <taxon>Magnoliopsida</taxon>
        <taxon>Liliopsida</taxon>
        <taxon>Poales</taxon>
        <taxon>Poaceae</taxon>
        <taxon>BOP clade</taxon>
        <taxon>Pooideae</taxon>
        <taxon>Stipodae</taxon>
        <taxon>Brachypodieae</taxon>
        <taxon>Brachypodium</taxon>
    </lineage>
</organism>
<evidence type="ECO:0000313" key="2">
    <source>
        <dbReference type="EMBL" id="PNT77204.1"/>
    </source>
</evidence>
<dbReference type="EMBL" id="CM000880">
    <property type="protein sequence ID" value="PNT77204.1"/>
    <property type="molecule type" value="Genomic_DNA"/>
</dbReference>
<reference evidence="2 3" key="1">
    <citation type="journal article" date="2010" name="Nature">
        <title>Genome sequencing and analysis of the model grass Brachypodium distachyon.</title>
        <authorList>
            <consortium name="International Brachypodium Initiative"/>
        </authorList>
    </citation>
    <scope>NUCLEOTIDE SEQUENCE [LARGE SCALE GENOMIC DNA]</scope>
    <source>
        <strain evidence="2 3">Bd21</strain>
    </source>
</reference>
<dbReference type="ExpressionAtlas" id="A0A2K2DSF6">
    <property type="expression patterns" value="baseline and differential"/>
</dbReference>
<evidence type="ECO:0008006" key="5">
    <source>
        <dbReference type="Google" id="ProtNLM"/>
    </source>
</evidence>
<protein>
    <recommendedName>
        <fullName evidence="5">Serine-threonine/tyrosine-protein kinase catalytic domain-containing protein</fullName>
    </recommendedName>
</protein>
<reference evidence="3" key="3">
    <citation type="submission" date="2018-08" db="UniProtKB">
        <authorList>
            <consortium name="EnsemblPlants"/>
        </authorList>
    </citation>
    <scope>IDENTIFICATION</scope>
    <source>
        <strain evidence="3">cv. Bd21</strain>
    </source>
</reference>
<evidence type="ECO:0000313" key="4">
    <source>
        <dbReference type="Proteomes" id="UP000008810"/>
    </source>
</evidence>
<dbReference type="AlphaFoldDB" id="A0A2K2DSF6"/>
<dbReference type="Gene3D" id="1.10.510.10">
    <property type="entry name" value="Transferase(Phosphotransferase) domain 1"/>
    <property type="match status" value="1"/>
</dbReference>
<reference evidence="2" key="2">
    <citation type="submission" date="2017-06" db="EMBL/GenBank/DDBJ databases">
        <title>WGS assembly of Brachypodium distachyon.</title>
        <authorList>
            <consortium name="The International Brachypodium Initiative"/>
            <person name="Lucas S."/>
            <person name="Harmon-Smith M."/>
            <person name="Lail K."/>
            <person name="Tice H."/>
            <person name="Grimwood J."/>
            <person name="Bruce D."/>
            <person name="Barry K."/>
            <person name="Shu S."/>
            <person name="Lindquist E."/>
            <person name="Wang M."/>
            <person name="Pitluck S."/>
            <person name="Vogel J.P."/>
            <person name="Garvin D.F."/>
            <person name="Mockler T.C."/>
            <person name="Schmutz J."/>
            <person name="Rokhsar D."/>
            <person name="Bevan M.W."/>
        </authorList>
    </citation>
    <scope>NUCLEOTIDE SEQUENCE</scope>
    <source>
        <strain evidence="2">Bd21</strain>
    </source>
</reference>
<dbReference type="InterPro" id="IPR011009">
    <property type="entry name" value="Kinase-like_dom_sf"/>
</dbReference>
<evidence type="ECO:0000313" key="3">
    <source>
        <dbReference type="EnsemblPlants" id="PNT77204"/>
    </source>
</evidence>
<dbReference type="EnsemblPlants" id="PNT77204">
    <property type="protein sequence ID" value="PNT77204"/>
    <property type="gene ID" value="BRADI_1g59140v3"/>
</dbReference>
<feature type="region of interest" description="Disordered" evidence="1">
    <location>
        <begin position="1"/>
        <end position="93"/>
    </location>
</feature>
<feature type="compositionally biased region" description="Pro residues" evidence="1">
    <location>
        <begin position="53"/>
        <end position="66"/>
    </location>
</feature>
<dbReference type="SUPFAM" id="SSF56112">
    <property type="entry name" value="Protein kinase-like (PK-like)"/>
    <property type="match status" value="1"/>
</dbReference>
<feature type="compositionally biased region" description="Basic residues" evidence="1">
    <location>
        <begin position="1"/>
        <end position="19"/>
    </location>
</feature>
<name>A0A2K2DSF6_BRADI</name>
<keyword evidence="4" id="KW-1185">Reference proteome</keyword>